<proteinExistence type="predicted"/>
<evidence type="ECO:0000256" key="1">
    <source>
        <dbReference type="SAM" id="MobiDB-lite"/>
    </source>
</evidence>
<sequence length="123" mass="13979">MRSRRQETLETKREQTRTDGPRLARPRLLASILSTAVASSAHVTKVWERNRWYMTKASGTQSTRPGGLRPGFPSLYSIFYARRGGRYRPARSRTVTSAQPALPSTWFPIIRDDGLPSQEQSED</sequence>
<feature type="compositionally biased region" description="Basic and acidic residues" evidence="1">
    <location>
        <begin position="1"/>
        <end position="22"/>
    </location>
</feature>
<organism evidence="2 3">
    <name type="scientific">Thalassiosira oceanica</name>
    <name type="common">Marine diatom</name>
    <dbReference type="NCBI Taxonomy" id="159749"/>
    <lineage>
        <taxon>Eukaryota</taxon>
        <taxon>Sar</taxon>
        <taxon>Stramenopiles</taxon>
        <taxon>Ochrophyta</taxon>
        <taxon>Bacillariophyta</taxon>
        <taxon>Coscinodiscophyceae</taxon>
        <taxon>Thalassiosirophycidae</taxon>
        <taxon>Thalassiosirales</taxon>
        <taxon>Thalassiosiraceae</taxon>
        <taxon>Thalassiosira</taxon>
    </lineage>
</organism>
<gene>
    <name evidence="2" type="ORF">THAOC_02528</name>
</gene>
<name>K0TED9_THAOC</name>
<dbReference type="AlphaFoldDB" id="K0TED9"/>
<comment type="caution">
    <text evidence="2">The sequence shown here is derived from an EMBL/GenBank/DDBJ whole genome shotgun (WGS) entry which is preliminary data.</text>
</comment>
<evidence type="ECO:0000313" key="2">
    <source>
        <dbReference type="EMBL" id="EJK75740.1"/>
    </source>
</evidence>
<dbReference type="EMBL" id="AGNL01002749">
    <property type="protein sequence ID" value="EJK75740.1"/>
    <property type="molecule type" value="Genomic_DNA"/>
</dbReference>
<evidence type="ECO:0000313" key="3">
    <source>
        <dbReference type="Proteomes" id="UP000266841"/>
    </source>
</evidence>
<dbReference type="Proteomes" id="UP000266841">
    <property type="component" value="Unassembled WGS sequence"/>
</dbReference>
<feature type="region of interest" description="Disordered" evidence="1">
    <location>
        <begin position="1"/>
        <end position="23"/>
    </location>
</feature>
<reference evidence="2 3" key="1">
    <citation type="journal article" date="2012" name="Genome Biol.">
        <title>Genome and low-iron response of an oceanic diatom adapted to chronic iron limitation.</title>
        <authorList>
            <person name="Lommer M."/>
            <person name="Specht M."/>
            <person name="Roy A.S."/>
            <person name="Kraemer L."/>
            <person name="Andreson R."/>
            <person name="Gutowska M.A."/>
            <person name="Wolf J."/>
            <person name="Bergner S.V."/>
            <person name="Schilhabel M.B."/>
            <person name="Klostermeier U.C."/>
            <person name="Beiko R.G."/>
            <person name="Rosenstiel P."/>
            <person name="Hippler M."/>
            <person name="Laroche J."/>
        </authorList>
    </citation>
    <scope>NUCLEOTIDE SEQUENCE [LARGE SCALE GENOMIC DNA]</scope>
    <source>
        <strain evidence="2 3">CCMP1005</strain>
    </source>
</reference>
<accession>K0TED9</accession>
<keyword evidence="3" id="KW-1185">Reference proteome</keyword>
<protein>
    <submittedName>
        <fullName evidence="2">Uncharacterized protein</fullName>
    </submittedName>
</protein>